<dbReference type="InterPro" id="IPR036860">
    <property type="entry name" value="SH2_dom_sf"/>
</dbReference>
<gene>
    <name evidence="5" type="ORF">RF55_10345</name>
</gene>
<evidence type="ECO:0000256" key="1">
    <source>
        <dbReference type="ARBA" id="ARBA00022999"/>
    </source>
</evidence>
<evidence type="ECO:0000256" key="3">
    <source>
        <dbReference type="SAM" id="MobiDB-lite"/>
    </source>
</evidence>
<sequence length="672" mass="75875">MMCPNCRHRFPAPEYCRERSEGTSLKETEEQEKQKKKKEEKKEKEAAVHSTTATCYVADLLVSHGYTNGNSSFINVPTIVHEPAVFQSAHCCSNVQLVDSEIMKLSCDAQTLAEQNPLLRLPINQSNNQDPLIMTMKNIGYGMASSAKHVTTTDNGITFTTSPNIYSGGCLIQSTEAGILVQAPPIEIQRKLTGGGCLVQKKHFPIEDERSAMFKYIENFAHQTLVTPPSGCLELPGRSRRMLPSSRITRRNSETIGTGSRQRKVSIETNSCCDCNGTIQQNLCQCHERLSDASNDRDSLLFEPIGSGMQIRVNANMQLPVNLGECRINITATTAMPSSQIAATKLRARNKQERNEEINWKETKKQDKQKKKKEEEKEKEAAVHSTTATCYVADLLVSHSYTDSDSNSFINVPTIIREPAVFQSAHCFNAQFADPETMELSNNFNESATVQPDNLYCATENRIITTGNSDGCNNNERKDGAPTISVSHPWVMSSPWSLDTKLLNKDIRLREIRRLLQACGWYHESISWKQSENLLKDTSVGRWLMRDSSDSRYIFAISVQTARGPTSVRVSYFLKHFQFDAEPGLALAIPTFDCPITMLEHYVEYSKRMDRREVWVDYSGQLYSQIYLTKPLVKEVKSLSHLARLVVNRNKLPTEHLPLLIRNYLAEYPYTL</sequence>
<feature type="compositionally biased region" description="Basic and acidic residues" evidence="3">
    <location>
        <begin position="17"/>
        <end position="33"/>
    </location>
</feature>
<feature type="region of interest" description="Disordered" evidence="3">
    <location>
        <begin position="17"/>
        <end position="45"/>
    </location>
</feature>
<keyword evidence="6" id="KW-1185">Reference proteome</keyword>
<dbReference type="Pfam" id="PF00017">
    <property type="entry name" value="SH2"/>
    <property type="match status" value="1"/>
</dbReference>
<dbReference type="AlphaFoldDB" id="A0A0J7KIB0"/>
<dbReference type="Gene3D" id="3.30.505.10">
    <property type="entry name" value="SH2 domain"/>
    <property type="match status" value="1"/>
</dbReference>
<name>A0A0J7KIB0_LASNI</name>
<dbReference type="GO" id="GO:0005942">
    <property type="term" value="C:phosphatidylinositol 3-kinase complex"/>
    <property type="evidence" value="ECO:0007669"/>
    <property type="project" value="TreeGrafter"/>
</dbReference>
<dbReference type="Proteomes" id="UP000036403">
    <property type="component" value="Unassembled WGS sequence"/>
</dbReference>
<comment type="caution">
    <text evidence="5">The sequence shown here is derived from an EMBL/GenBank/DDBJ whole genome shotgun (WGS) entry which is preliminary data.</text>
</comment>
<feature type="region of interest" description="Disordered" evidence="3">
    <location>
        <begin position="341"/>
        <end position="383"/>
    </location>
</feature>
<evidence type="ECO:0000259" key="4">
    <source>
        <dbReference type="PROSITE" id="PS50001"/>
    </source>
</evidence>
<dbReference type="GO" id="GO:0046854">
    <property type="term" value="P:phosphatidylinositol phosphate biosynthetic process"/>
    <property type="evidence" value="ECO:0007669"/>
    <property type="project" value="TreeGrafter"/>
</dbReference>
<keyword evidence="1 2" id="KW-0727">SH2 domain</keyword>
<dbReference type="GO" id="GO:0035556">
    <property type="term" value="P:intracellular signal transduction"/>
    <property type="evidence" value="ECO:0007669"/>
    <property type="project" value="InterPro"/>
</dbReference>
<dbReference type="SUPFAM" id="SSF158235">
    <property type="entry name" value="SOCS box-like"/>
    <property type="match status" value="1"/>
</dbReference>
<dbReference type="PANTHER" id="PTHR10155:SF16">
    <property type="entry name" value="SUPPRESSOR OF CYTOKINE SIGNALING 2"/>
    <property type="match status" value="1"/>
</dbReference>
<dbReference type="SMART" id="SM00252">
    <property type="entry name" value="SH2"/>
    <property type="match status" value="1"/>
</dbReference>
<dbReference type="PANTHER" id="PTHR10155">
    <property type="entry name" value="PHOSPHATIDYLINOSITOL 3-KINASE REGULATORY SUBUNIT"/>
    <property type="match status" value="1"/>
</dbReference>
<evidence type="ECO:0000313" key="6">
    <source>
        <dbReference type="Proteomes" id="UP000036403"/>
    </source>
</evidence>
<evidence type="ECO:0000313" key="5">
    <source>
        <dbReference type="EMBL" id="KMQ89956.1"/>
    </source>
</evidence>
<dbReference type="SUPFAM" id="SSF55550">
    <property type="entry name" value="SH2 domain"/>
    <property type="match status" value="1"/>
</dbReference>
<organism evidence="5 6">
    <name type="scientific">Lasius niger</name>
    <name type="common">Black garden ant</name>
    <dbReference type="NCBI Taxonomy" id="67767"/>
    <lineage>
        <taxon>Eukaryota</taxon>
        <taxon>Metazoa</taxon>
        <taxon>Ecdysozoa</taxon>
        <taxon>Arthropoda</taxon>
        <taxon>Hexapoda</taxon>
        <taxon>Insecta</taxon>
        <taxon>Pterygota</taxon>
        <taxon>Neoptera</taxon>
        <taxon>Endopterygota</taxon>
        <taxon>Hymenoptera</taxon>
        <taxon>Apocrita</taxon>
        <taxon>Aculeata</taxon>
        <taxon>Formicoidea</taxon>
        <taxon>Formicidae</taxon>
        <taxon>Formicinae</taxon>
        <taxon>Lasius</taxon>
        <taxon>Lasius</taxon>
    </lineage>
</organism>
<dbReference type="InterPro" id="IPR036036">
    <property type="entry name" value="SOCS_box-like_dom_sf"/>
</dbReference>
<feature type="compositionally biased region" description="Basic and acidic residues" evidence="3">
    <location>
        <begin position="350"/>
        <end position="382"/>
    </location>
</feature>
<dbReference type="PROSITE" id="PS50001">
    <property type="entry name" value="SH2"/>
    <property type="match status" value="1"/>
</dbReference>
<dbReference type="STRING" id="67767.A0A0J7KIB0"/>
<dbReference type="PaxDb" id="67767-A0A0J7KIB0"/>
<dbReference type="EMBL" id="LBMM01007188">
    <property type="protein sequence ID" value="KMQ89956.1"/>
    <property type="molecule type" value="Genomic_DNA"/>
</dbReference>
<evidence type="ECO:0000256" key="2">
    <source>
        <dbReference type="PROSITE-ProRule" id="PRU00191"/>
    </source>
</evidence>
<protein>
    <submittedName>
        <fullName evidence="5">Suppressor of cytokine signaling 2</fullName>
    </submittedName>
</protein>
<accession>A0A0J7KIB0</accession>
<dbReference type="OrthoDB" id="10063348at2759"/>
<feature type="domain" description="SH2" evidence="4">
    <location>
        <begin position="521"/>
        <end position="632"/>
    </location>
</feature>
<dbReference type="GO" id="GO:0046935">
    <property type="term" value="F:1-phosphatidylinositol-3-kinase regulator activity"/>
    <property type="evidence" value="ECO:0007669"/>
    <property type="project" value="TreeGrafter"/>
</dbReference>
<dbReference type="CDD" id="cd09923">
    <property type="entry name" value="SH2_SOCS_family"/>
    <property type="match status" value="1"/>
</dbReference>
<reference evidence="5 6" key="1">
    <citation type="submission" date="2015-04" db="EMBL/GenBank/DDBJ databases">
        <title>Lasius niger genome sequencing.</title>
        <authorList>
            <person name="Konorov E.A."/>
            <person name="Nikitin M.A."/>
            <person name="Kirill M.V."/>
            <person name="Chang P."/>
        </authorList>
    </citation>
    <scope>NUCLEOTIDE SEQUENCE [LARGE SCALE GENOMIC DNA]</scope>
    <source>
        <tissue evidence="5">Whole</tissue>
    </source>
</reference>
<proteinExistence type="predicted"/>
<dbReference type="InterPro" id="IPR000980">
    <property type="entry name" value="SH2"/>
</dbReference>